<keyword evidence="1" id="KW-0732">Signal</keyword>
<dbReference type="Pfam" id="PF06232">
    <property type="entry name" value="ATS3"/>
    <property type="match status" value="1"/>
</dbReference>
<feature type="signal peptide" evidence="1">
    <location>
        <begin position="1"/>
        <end position="22"/>
    </location>
</feature>
<protein>
    <submittedName>
        <fullName evidence="2">Uncharacterized protein</fullName>
    </submittedName>
</protein>
<feature type="chain" id="PRO_5024459822" evidence="1">
    <location>
        <begin position="23"/>
        <end position="176"/>
    </location>
</feature>
<accession>A0A5P1FSH5</accession>
<dbReference type="OMA" id="TYDICYL"/>
<evidence type="ECO:0000313" key="3">
    <source>
        <dbReference type="Proteomes" id="UP000243459"/>
    </source>
</evidence>
<dbReference type="InterPro" id="IPR010417">
    <property type="entry name" value="Embryo-specific_ATS3"/>
</dbReference>
<dbReference type="InterPro" id="IPR036392">
    <property type="entry name" value="PLAT/LH2_dom_sf"/>
</dbReference>
<dbReference type="EMBL" id="CM007381">
    <property type="protein sequence ID" value="ONK81052.1"/>
    <property type="molecule type" value="Genomic_DNA"/>
</dbReference>
<reference evidence="3" key="1">
    <citation type="journal article" date="2017" name="Nat. Commun.">
        <title>The asparagus genome sheds light on the origin and evolution of a young Y chromosome.</title>
        <authorList>
            <person name="Harkess A."/>
            <person name="Zhou J."/>
            <person name="Xu C."/>
            <person name="Bowers J.E."/>
            <person name="Van der Hulst R."/>
            <person name="Ayyampalayam S."/>
            <person name="Mercati F."/>
            <person name="Riccardi P."/>
            <person name="McKain M.R."/>
            <person name="Kakrana A."/>
            <person name="Tang H."/>
            <person name="Ray J."/>
            <person name="Groenendijk J."/>
            <person name="Arikit S."/>
            <person name="Mathioni S.M."/>
            <person name="Nakano M."/>
            <person name="Shan H."/>
            <person name="Telgmann-Rauber A."/>
            <person name="Kanno A."/>
            <person name="Yue Z."/>
            <person name="Chen H."/>
            <person name="Li W."/>
            <person name="Chen Y."/>
            <person name="Xu X."/>
            <person name="Zhang Y."/>
            <person name="Luo S."/>
            <person name="Chen H."/>
            <person name="Gao J."/>
            <person name="Mao Z."/>
            <person name="Pires J.C."/>
            <person name="Luo M."/>
            <person name="Kudrna D."/>
            <person name="Wing R.A."/>
            <person name="Meyers B.C."/>
            <person name="Yi K."/>
            <person name="Kong H."/>
            <person name="Lavrijsen P."/>
            <person name="Sunseri F."/>
            <person name="Falavigna A."/>
            <person name="Ye Y."/>
            <person name="Leebens-Mack J.H."/>
            <person name="Chen G."/>
        </authorList>
    </citation>
    <scope>NUCLEOTIDE SEQUENCE [LARGE SCALE GENOMIC DNA]</scope>
    <source>
        <strain evidence="3">cv. DH0086</strain>
    </source>
</reference>
<organism evidence="2 3">
    <name type="scientific">Asparagus officinalis</name>
    <name type="common">Garden asparagus</name>
    <dbReference type="NCBI Taxonomy" id="4686"/>
    <lineage>
        <taxon>Eukaryota</taxon>
        <taxon>Viridiplantae</taxon>
        <taxon>Streptophyta</taxon>
        <taxon>Embryophyta</taxon>
        <taxon>Tracheophyta</taxon>
        <taxon>Spermatophyta</taxon>
        <taxon>Magnoliopsida</taxon>
        <taxon>Liliopsida</taxon>
        <taxon>Asparagales</taxon>
        <taxon>Asparagaceae</taxon>
        <taxon>Asparagoideae</taxon>
        <taxon>Asparagus</taxon>
    </lineage>
</organism>
<dbReference type="OrthoDB" id="817978at2759"/>
<dbReference type="Gene3D" id="2.60.60.20">
    <property type="entry name" value="PLAT/LH2 domain"/>
    <property type="match status" value="1"/>
</dbReference>
<keyword evidence="3" id="KW-1185">Reference proteome</keyword>
<dbReference type="CDD" id="cd00113">
    <property type="entry name" value="PLAT"/>
    <property type="match status" value="1"/>
</dbReference>
<dbReference type="AlphaFoldDB" id="A0A5P1FSH5"/>
<dbReference type="Proteomes" id="UP000243459">
    <property type="component" value="Chromosome 1"/>
</dbReference>
<dbReference type="PANTHER" id="PTHR31718:SF31">
    <property type="entry name" value="OS01G0172800 PROTEIN"/>
    <property type="match status" value="1"/>
</dbReference>
<dbReference type="SUPFAM" id="SSF49723">
    <property type="entry name" value="Lipase/lipooxygenase domain (PLAT/LH2 domain)"/>
    <property type="match status" value="1"/>
</dbReference>
<dbReference type="Gramene" id="ONK81052">
    <property type="protein sequence ID" value="ONK81052"/>
    <property type="gene ID" value="A4U43_C01F24710"/>
</dbReference>
<evidence type="ECO:0000256" key="1">
    <source>
        <dbReference type="SAM" id="SignalP"/>
    </source>
</evidence>
<sequence>MGLTSAIIIFSLSLNLFITSLAEPVNPHPQEFPSFKIQKPQDLKQAFARACSYMVRITTSCSSPRYTRDYVSISFGDAYGNQVYVPRLDDPSSGTFERCSTDTFKVQGPCGYGVCYVYLYRSGYDGWIPDSVTISDLNYRKTITFYYRVPIPAGVWYGFNHCGGYVTAAANATEVI</sequence>
<proteinExistence type="predicted"/>
<name>A0A5P1FSH5_ASPOF</name>
<dbReference type="PANTHER" id="PTHR31718">
    <property type="entry name" value="PLAT DOMAIN-CONTAINING PROTEIN"/>
    <property type="match status" value="1"/>
</dbReference>
<gene>
    <name evidence="2" type="ORF">A4U43_C01F24710</name>
</gene>
<evidence type="ECO:0000313" key="2">
    <source>
        <dbReference type="EMBL" id="ONK81052.1"/>
    </source>
</evidence>